<dbReference type="OrthoDB" id="446683at2759"/>
<proteinExistence type="inferred from homology"/>
<dbReference type="InterPro" id="IPR052558">
    <property type="entry name" value="Siderophore_Hydrolase_D"/>
</dbReference>
<evidence type="ECO:0000256" key="1">
    <source>
        <dbReference type="ARBA" id="ARBA00005622"/>
    </source>
</evidence>
<dbReference type="GO" id="GO:0016788">
    <property type="term" value="F:hydrolase activity, acting on ester bonds"/>
    <property type="evidence" value="ECO:0007669"/>
    <property type="project" value="TreeGrafter"/>
</dbReference>
<reference evidence="3" key="1">
    <citation type="submission" date="2022-11" db="EMBL/GenBank/DDBJ databases">
        <authorList>
            <person name="Petersen C."/>
        </authorList>
    </citation>
    <scope>NUCLEOTIDE SEQUENCE</scope>
    <source>
        <strain evidence="3">IBT 30069</strain>
    </source>
</reference>
<dbReference type="Gene3D" id="3.40.50.1820">
    <property type="entry name" value="alpha/beta hydrolase"/>
    <property type="match status" value="1"/>
</dbReference>
<evidence type="ECO:0000256" key="2">
    <source>
        <dbReference type="ARBA" id="ARBA00022801"/>
    </source>
</evidence>
<dbReference type="AlphaFoldDB" id="A0A9W9GDM0"/>
<dbReference type="InterPro" id="IPR000801">
    <property type="entry name" value="Esterase-like"/>
</dbReference>
<protein>
    <submittedName>
        <fullName evidence="3">Siderophore esterase</fullName>
    </submittedName>
</protein>
<comment type="similarity">
    <text evidence="1">Belongs to the esterase D family.</text>
</comment>
<dbReference type="PANTHER" id="PTHR40841">
    <property type="entry name" value="SIDEROPHORE TRIACETYLFUSARININE C ESTERASE"/>
    <property type="match status" value="1"/>
</dbReference>
<accession>A0A9W9GDM0</accession>
<gene>
    <name evidence="3" type="ORF">N7456_001024</name>
</gene>
<dbReference type="GO" id="GO:0017000">
    <property type="term" value="P:antibiotic biosynthetic process"/>
    <property type="evidence" value="ECO:0007669"/>
    <property type="project" value="UniProtKB-ARBA"/>
</dbReference>
<dbReference type="InterPro" id="IPR029058">
    <property type="entry name" value="AB_hydrolase_fold"/>
</dbReference>
<comment type="caution">
    <text evidence="3">The sequence shown here is derived from an EMBL/GenBank/DDBJ whole genome shotgun (WGS) entry which is preliminary data.</text>
</comment>
<dbReference type="SUPFAM" id="SSF53474">
    <property type="entry name" value="alpha/beta-Hydrolases"/>
    <property type="match status" value="1"/>
</dbReference>
<dbReference type="Proteomes" id="UP001149165">
    <property type="component" value="Unassembled WGS sequence"/>
</dbReference>
<organism evidence="3 4">
    <name type="scientific">Penicillium angulare</name>
    <dbReference type="NCBI Taxonomy" id="116970"/>
    <lineage>
        <taxon>Eukaryota</taxon>
        <taxon>Fungi</taxon>
        <taxon>Dikarya</taxon>
        <taxon>Ascomycota</taxon>
        <taxon>Pezizomycotina</taxon>
        <taxon>Eurotiomycetes</taxon>
        <taxon>Eurotiomycetidae</taxon>
        <taxon>Eurotiales</taxon>
        <taxon>Aspergillaceae</taxon>
        <taxon>Penicillium</taxon>
    </lineage>
</organism>
<keyword evidence="4" id="KW-1185">Reference proteome</keyword>
<dbReference type="PANTHER" id="PTHR40841:SF2">
    <property type="entry name" value="SIDEROPHORE-DEGRADING ESTERASE (EUROFUNG)"/>
    <property type="match status" value="1"/>
</dbReference>
<evidence type="ECO:0000313" key="4">
    <source>
        <dbReference type="Proteomes" id="UP001149165"/>
    </source>
</evidence>
<sequence length="294" mass="33342">MAQNRTPVTTPNSEQFYLDSEQGKKYLIQISWPLHWRESADEQGAVPIIYTVDGNALFLTATESAWRLGVISENTFTGIVVAIGYPVDRKLFEPERRNPDLTPATGTPTPGHGEADAFLDFIEKSVRPAVKSRFPQVSVSREALYGHSYGGLFTLHALFTRPHSFDFFFASSPSVWWSEKYILSEAEKFVKTDGSSNGKSPSLAVAWGEYEQDPPQRPNETSEQYEKRKDFWKHIYMVDNAKYLCDMLRKSNRLYSLDQTQFDGEDHTTVMAASVTRALTLFFQDWPLPQSASA</sequence>
<keyword evidence="2" id="KW-0378">Hydrolase</keyword>
<reference evidence="3" key="2">
    <citation type="journal article" date="2023" name="IMA Fungus">
        <title>Comparative genomic study of the Penicillium genus elucidates a diverse pangenome and 15 lateral gene transfer events.</title>
        <authorList>
            <person name="Petersen C."/>
            <person name="Sorensen T."/>
            <person name="Nielsen M.R."/>
            <person name="Sondergaard T.E."/>
            <person name="Sorensen J.L."/>
            <person name="Fitzpatrick D.A."/>
            <person name="Frisvad J.C."/>
            <person name="Nielsen K.L."/>
        </authorList>
    </citation>
    <scope>NUCLEOTIDE SEQUENCE</scope>
    <source>
        <strain evidence="3">IBT 30069</strain>
    </source>
</reference>
<dbReference type="GO" id="GO:0072330">
    <property type="term" value="P:monocarboxylic acid biosynthetic process"/>
    <property type="evidence" value="ECO:0007669"/>
    <property type="project" value="UniProtKB-ARBA"/>
</dbReference>
<dbReference type="EMBL" id="JAPQKH010000001">
    <property type="protein sequence ID" value="KAJ5116676.1"/>
    <property type="molecule type" value="Genomic_DNA"/>
</dbReference>
<name>A0A9W9GDM0_9EURO</name>
<evidence type="ECO:0000313" key="3">
    <source>
        <dbReference type="EMBL" id="KAJ5116676.1"/>
    </source>
</evidence>
<dbReference type="Pfam" id="PF00756">
    <property type="entry name" value="Esterase"/>
    <property type="match status" value="1"/>
</dbReference>